<name>A0A4D6YMA4_9GAMM</name>
<evidence type="ECO:0000259" key="8">
    <source>
        <dbReference type="Pfam" id="PF09335"/>
    </source>
</evidence>
<feature type="domain" description="VTT" evidence="8">
    <location>
        <begin position="36"/>
        <end position="159"/>
    </location>
</feature>
<dbReference type="GO" id="GO:0005886">
    <property type="term" value="C:plasma membrane"/>
    <property type="evidence" value="ECO:0007669"/>
    <property type="project" value="UniProtKB-SubCell"/>
</dbReference>
<dbReference type="Proteomes" id="UP000298603">
    <property type="component" value="Chromosome"/>
</dbReference>
<evidence type="ECO:0000256" key="3">
    <source>
        <dbReference type="ARBA" id="ARBA00022475"/>
    </source>
</evidence>
<evidence type="ECO:0000256" key="5">
    <source>
        <dbReference type="ARBA" id="ARBA00022989"/>
    </source>
</evidence>
<keyword evidence="10" id="KW-1185">Reference proteome</keyword>
<keyword evidence="4 7" id="KW-0812">Transmembrane</keyword>
<gene>
    <name evidence="9" type="ORF">D9V81_00515</name>
</gene>
<evidence type="ECO:0000313" key="9">
    <source>
        <dbReference type="EMBL" id="QCI27104.1"/>
    </source>
</evidence>
<evidence type="ECO:0000256" key="4">
    <source>
        <dbReference type="ARBA" id="ARBA00022692"/>
    </source>
</evidence>
<keyword evidence="6 7" id="KW-0472">Membrane</keyword>
<dbReference type="EMBL" id="CP032996">
    <property type="protein sequence ID" value="QCI27104.1"/>
    <property type="molecule type" value="Genomic_DNA"/>
</dbReference>
<protein>
    <submittedName>
        <fullName evidence="9">DedA family protein</fullName>
    </submittedName>
</protein>
<sequence>MKAWLSYLLTQFSSHPLLLVIIVTFLESLALLGLVLPGMVLMATIGTLIGSGKLSLYTAWIASIITCSLGDYLSYYIGWKFKNWIYTINIFQKNITLFNKVKKILHQYSMITIFFGKLIGPTRPLIPMMSGMVEIPIKKFILPSFMGCIIWPILYFLPGIFTGILINHPEYIKKCFPLWFLIPILLSIIIIIFIVWIIYKKKII</sequence>
<dbReference type="OrthoDB" id="9780918at2"/>
<evidence type="ECO:0000256" key="6">
    <source>
        <dbReference type="ARBA" id="ARBA00023136"/>
    </source>
</evidence>
<feature type="transmembrane region" description="Helical" evidence="7">
    <location>
        <begin position="54"/>
        <end position="77"/>
    </location>
</feature>
<dbReference type="AlphaFoldDB" id="A0A4D6YMA4"/>
<comment type="subcellular location">
    <subcellularLocation>
        <location evidence="1 7">Cell membrane</location>
        <topology evidence="1 7">Multi-pass membrane protein</topology>
    </subcellularLocation>
</comment>
<dbReference type="Pfam" id="PF09335">
    <property type="entry name" value="VTT_dom"/>
    <property type="match status" value="1"/>
</dbReference>
<accession>A0A4D6YMA4</accession>
<evidence type="ECO:0000256" key="7">
    <source>
        <dbReference type="RuleBase" id="RU367016"/>
    </source>
</evidence>
<evidence type="ECO:0000256" key="1">
    <source>
        <dbReference type="ARBA" id="ARBA00004651"/>
    </source>
</evidence>
<keyword evidence="5 7" id="KW-1133">Transmembrane helix</keyword>
<proteinExistence type="inferred from homology"/>
<comment type="similarity">
    <text evidence="2 7">Belongs to the DedA family.</text>
</comment>
<dbReference type="PANTHER" id="PTHR30353:SF15">
    <property type="entry name" value="INNER MEMBRANE PROTEIN YABI"/>
    <property type="match status" value="1"/>
</dbReference>
<dbReference type="PANTHER" id="PTHR30353">
    <property type="entry name" value="INNER MEMBRANE PROTEIN DEDA-RELATED"/>
    <property type="match status" value="1"/>
</dbReference>
<feature type="transmembrane region" description="Helical" evidence="7">
    <location>
        <begin position="140"/>
        <end position="166"/>
    </location>
</feature>
<dbReference type="InterPro" id="IPR032818">
    <property type="entry name" value="DedA-like"/>
</dbReference>
<keyword evidence="3 7" id="KW-1003">Cell membrane</keyword>
<evidence type="ECO:0000256" key="2">
    <source>
        <dbReference type="ARBA" id="ARBA00010792"/>
    </source>
</evidence>
<reference evidence="9 10" key="1">
    <citation type="submission" date="2018-10" db="EMBL/GenBank/DDBJ databases">
        <title>Comparative functional genomics of the obligate endosymbiont Buchnera aphidicola.</title>
        <authorList>
            <person name="Chong R.A."/>
        </authorList>
    </citation>
    <scope>NUCLEOTIDE SEQUENCE [LARGE SCALE GENOMIC DNA]</scope>
    <source>
        <strain evidence="9 10">Tma</strain>
    </source>
</reference>
<feature type="transmembrane region" description="Helical" evidence="7">
    <location>
        <begin position="178"/>
        <end position="199"/>
    </location>
</feature>
<evidence type="ECO:0000313" key="10">
    <source>
        <dbReference type="Proteomes" id="UP000298603"/>
    </source>
</evidence>
<feature type="transmembrane region" description="Helical" evidence="7">
    <location>
        <begin position="17"/>
        <end position="42"/>
    </location>
</feature>
<dbReference type="RefSeq" id="WP_158349370.1">
    <property type="nucleotide sequence ID" value="NZ_CP032996.1"/>
</dbReference>
<dbReference type="InterPro" id="IPR032816">
    <property type="entry name" value="VTT_dom"/>
</dbReference>
<organism evidence="9 10">
    <name type="scientific">Buchnera aphidicola</name>
    <name type="common">Therioaphis trifolii</name>
    <dbReference type="NCBI Taxonomy" id="1241884"/>
    <lineage>
        <taxon>Bacteria</taxon>
        <taxon>Pseudomonadati</taxon>
        <taxon>Pseudomonadota</taxon>
        <taxon>Gammaproteobacteria</taxon>
        <taxon>Enterobacterales</taxon>
        <taxon>Erwiniaceae</taxon>
        <taxon>Buchnera</taxon>
    </lineage>
</organism>